<dbReference type="Proteomes" id="UP001595909">
    <property type="component" value="Unassembled WGS sequence"/>
</dbReference>
<proteinExistence type="predicted"/>
<evidence type="ECO:0000313" key="2">
    <source>
        <dbReference type="Proteomes" id="UP001595909"/>
    </source>
</evidence>
<name>A0ABV9RH35_9PSEU</name>
<protein>
    <submittedName>
        <fullName evidence="1">Uncharacterized protein</fullName>
    </submittedName>
</protein>
<gene>
    <name evidence="1" type="ORF">ACFPEL_11690</name>
</gene>
<evidence type="ECO:0000313" key="1">
    <source>
        <dbReference type="EMBL" id="MFC4833070.1"/>
    </source>
</evidence>
<sequence>MEKDEAAAELARQASEALAGLLEHERTQPPDGDRFDRCSETLDELARALMTIVEVVDHCTASSPVEEDPDGLTEKARDLATAIVRRRNSLLAESAAARLNVLRPAPVPHAG</sequence>
<reference evidence="2" key="1">
    <citation type="journal article" date="2019" name="Int. J. Syst. Evol. Microbiol.">
        <title>The Global Catalogue of Microorganisms (GCM) 10K type strain sequencing project: providing services to taxonomists for standard genome sequencing and annotation.</title>
        <authorList>
            <consortium name="The Broad Institute Genomics Platform"/>
            <consortium name="The Broad Institute Genome Sequencing Center for Infectious Disease"/>
            <person name="Wu L."/>
            <person name="Ma J."/>
        </authorList>
    </citation>
    <scope>NUCLEOTIDE SEQUENCE [LARGE SCALE GENOMIC DNA]</scope>
    <source>
        <strain evidence="2">CCUG 50347</strain>
    </source>
</reference>
<comment type="caution">
    <text evidence="1">The sequence shown here is derived from an EMBL/GenBank/DDBJ whole genome shotgun (WGS) entry which is preliminary data.</text>
</comment>
<accession>A0ABV9RH35</accession>
<dbReference type="RefSeq" id="WP_274187190.1">
    <property type="nucleotide sequence ID" value="NZ_BAABHN010000023.1"/>
</dbReference>
<dbReference type="EMBL" id="JBHSIM010000023">
    <property type="protein sequence ID" value="MFC4833070.1"/>
    <property type="molecule type" value="Genomic_DNA"/>
</dbReference>
<keyword evidence="2" id="KW-1185">Reference proteome</keyword>
<organism evidence="1 2">
    <name type="scientific">Actinomycetospora chibensis</name>
    <dbReference type="NCBI Taxonomy" id="663606"/>
    <lineage>
        <taxon>Bacteria</taxon>
        <taxon>Bacillati</taxon>
        <taxon>Actinomycetota</taxon>
        <taxon>Actinomycetes</taxon>
        <taxon>Pseudonocardiales</taxon>
        <taxon>Pseudonocardiaceae</taxon>
        <taxon>Actinomycetospora</taxon>
    </lineage>
</organism>